<dbReference type="CDD" id="cd05256">
    <property type="entry name" value="UDP_AE_SDR_e"/>
    <property type="match status" value="1"/>
</dbReference>
<organism evidence="3 4">
    <name type="scientific">Methanococcoides seepicolus</name>
    <dbReference type="NCBI Taxonomy" id="2828780"/>
    <lineage>
        <taxon>Archaea</taxon>
        <taxon>Methanobacteriati</taxon>
        <taxon>Methanobacteriota</taxon>
        <taxon>Stenosarchaea group</taxon>
        <taxon>Methanomicrobia</taxon>
        <taxon>Methanosarcinales</taxon>
        <taxon>Methanosarcinaceae</taxon>
        <taxon>Methanococcoides</taxon>
    </lineage>
</organism>
<dbReference type="RefSeq" id="WP_250868551.1">
    <property type="nucleotide sequence ID" value="NZ_JAGSOI010000039.1"/>
</dbReference>
<evidence type="ECO:0000313" key="3">
    <source>
        <dbReference type="EMBL" id="MCM1987209.1"/>
    </source>
</evidence>
<comment type="caution">
    <text evidence="3">The sequence shown here is derived from an EMBL/GenBank/DDBJ whole genome shotgun (WGS) entry which is preliminary data.</text>
</comment>
<dbReference type="Gene3D" id="3.40.50.720">
    <property type="entry name" value="NAD(P)-binding Rossmann-like Domain"/>
    <property type="match status" value="1"/>
</dbReference>
<dbReference type="SUPFAM" id="SSF51735">
    <property type="entry name" value="NAD(P)-binding Rossmann-fold domains"/>
    <property type="match status" value="1"/>
</dbReference>
<evidence type="ECO:0000256" key="1">
    <source>
        <dbReference type="ARBA" id="ARBA00007637"/>
    </source>
</evidence>
<protein>
    <submittedName>
        <fullName evidence="3">SDR family oxidoreductase</fullName>
    </submittedName>
</protein>
<keyword evidence="4" id="KW-1185">Reference proteome</keyword>
<proteinExistence type="inferred from homology"/>
<name>A0A9E4ZHB6_9EURY</name>
<evidence type="ECO:0000259" key="2">
    <source>
        <dbReference type="Pfam" id="PF01370"/>
    </source>
</evidence>
<dbReference type="InterPro" id="IPR036291">
    <property type="entry name" value="NAD(P)-bd_dom_sf"/>
</dbReference>
<dbReference type="EMBL" id="JAGSOI010000039">
    <property type="protein sequence ID" value="MCM1987209.1"/>
    <property type="molecule type" value="Genomic_DNA"/>
</dbReference>
<dbReference type="PANTHER" id="PTHR43000">
    <property type="entry name" value="DTDP-D-GLUCOSE 4,6-DEHYDRATASE-RELATED"/>
    <property type="match status" value="1"/>
</dbReference>
<evidence type="ECO:0000313" key="4">
    <source>
        <dbReference type="Proteomes" id="UP001056766"/>
    </source>
</evidence>
<dbReference type="Proteomes" id="UP001056766">
    <property type="component" value="Unassembled WGS sequence"/>
</dbReference>
<gene>
    <name evidence="3" type="ORF">KDK67_09465</name>
</gene>
<reference evidence="3" key="1">
    <citation type="journal article" date="2021" name="mSystems">
        <title>Bacteria and Archaea Synergistically Convert Glycine Betaine to Biogenic Methane in the Formosa Cold Seep of the South China Sea.</title>
        <authorList>
            <person name="Li L."/>
            <person name="Zhang W."/>
            <person name="Zhang S."/>
            <person name="Song L."/>
            <person name="Sun Q."/>
            <person name="Zhang H."/>
            <person name="Xiang H."/>
            <person name="Dong X."/>
        </authorList>
    </citation>
    <scope>NUCLEOTIDE SEQUENCE</scope>
    <source>
        <strain evidence="3">LLY</strain>
    </source>
</reference>
<dbReference type="InterPro" id="IPR001509">
    <property type="entry name" value="Epimerase_deHydtase"/>
</dbReference>
<dbReference type="PRINTS" id="PR01713">
    <property type="entry name" value="NUCEPIMERASE"/>
</dbReference>
<sequence>MRSIVTGGAGFIGSHLCDQLLDMGTVVCLDNFDPYYDPQVKRKNIEPFMDNPDFELVEGNILDKQLLCELFEDVDYVFHNAAQAGVRISVDNPSKSHTANATGTLNVLEAAVNSGVHKVINASSSSVYGKVSYLPFDEIHPNVPVSPYGASKLIAEHYCRVFNELHDLDTIALRYFTVFGPRMRPDLAINIFTKKALKNETIEIFGDGNKTRDFTFIDNIVDANIRAMKNGIGEYNIGGGERISIRELAEKIVSITDSESEIIYGESVKGDAEHTWSDVSKASRDLGYSPKIGLEEGLKRYVQWYIESTDQ</sequence>
<comment type="similarity">
    <text evidence="1">Belongs to the NAD(P)-dependent epimerase/dehydratase family.</text>
</comment>
<dbReference type="AlphaFoldDB" id="A0A9E4ZHB6"/>
<accession>A0A9E4ZHB6</accession>
<reference evidence="3" key="2">
    <citation type="submission" date="2021-04" db="EMBL/GenBank/DDBJ databases">
        <authorList>
            <person name="Dong X."/>
        </authorList>
    </citation>
    <scope>NUCLEOTIDE SEQUENCE</scope>
    <source>
        <strain evidence="3">LLY</strain>
    </source>
</reference>
<dbReference type="Pfam" id="PF01370">
    <property type="entry name" value="Epimerase"/>
    <property type="match status" value="1"/>
</dbReference>
<feature type="domain" description="NAD-dependent epimerase/dehydratase" evidence="2">
    <location>
        <begin position="4"/>
        <end position="238"/>
    </location>
</feature>